<evidence type="ECO:0000313" key="12">
    <source>
        <dbReference type="EMBL" id="CAB4000304.1"/>
    </source>
</evidence>
<dbReference type="SUPFAM" id="SSF57196">
    <property type="entry name" value="EGF/Laminin"/>
    <property type="match status" value="1"/>
</dbReference>
<comment type="caution">
    <text evidence="11">Lacks conserved residue(s) required for the propagation of feature annotation.</text>
</comment>
<dbReference type="GO" id="GO:0016020">
    <property type="term" value="C:membrane"/>
    <property type="evidence" value="ECO:0007669"/>
    <property type="project" value="UniProtKB-SubCell"/>
</dbReference>
<keyword evidence="2 11" id="KW-0245">EGF-like domain</keyword>
<dbReference type="Gene3D" id="2.120.10.30">
    <property type="entry name" value="TolB, C-terminal domain"/>
    <property type="match status" value="1"/>
</dbReference>
<evidence type="ECO:0000256" key="9">
    <source>
        <dbReference type="ARBA" id="ARBA00023157"/>
    </source>
</evidence>
<evidence type="ECO:0000256" key="8">
    <source>
        <dbReference type="ARBA" id="ARBA00023136"/>
    </source>
</evidence>
<gene>
    <name evidence="12" type="ORF">PACLA_8A077658</name>
</gene>
<dbReference type="InterPro" id="IPR001881">
    <property type="entry name" value="EGF-like_Ca-bd_dom"/>
</dbReference>
<evidence type="ECO:0000256" key="1">
    <source>
        <dbReference type="ARBA" id="ARBA00004479"/>
    </source>
</evidence>
<keyword evidence="9" id="KW-1015">Disulfide bond</keyword>
<organism evidence="12 13">
    <name type="scientific">Paramuricea clavata</name>
    <name type="common">Red gorgonian</name>
    <name type="synonym">Violescent sea-whip</name>
    <dbReference type="NCBI Taxonomy" id="317549"/>
    <lineage>
        <taxon>Eukaryota</taxon>
        <taxon>Metazoa</taxon>
        <taxon>Cnidaria</taxon>
        <taxon>Anthozoa</taxon>
        <taxon>Octocorallia</taxon>
        <taxon>Malacalcyonacea</taxon>
        <taxon>Plexauridae</taxon>
        <taxon>Paramuricea</taxon>
    </lineage>
</organism>
<evidence type="ECO:0000256" key="6">
    <source>
        <dbReference type="ARBA" id="ARBA00022837"/>
    </source>
</evidence>
<dbReference type="Proteomes" id="UP001152795">
    <property type="component" value="Unassembled WGS sequence"/>
</dbReference>
<comment type="subcellular location">
    <subcellularLocation>
        <location evidence="1">Membrane</location>
        <topology evidence="1">Single-pass type I membrane protein</topology>
    </subcellularLocation>
</comment>
<dbReference type="SUPFAM" id="SSF63825">
    <property type="entry name" value="YWTD domain"/>
    <property type="match status" value="1"/>
</dbReference>
<keyword evidence="8" id="KW-0472">Membrane</keyword>
<accession>A0A7D9I9H2</accession>
<reference evidence="12" key="1">
    <citation type="submission" date="2020-04" db="EMBL/GenBank/DDBJ databases">
        <authorList>
            <person name="Alioto T."/>
            <person name="Alioto T."/>
            <person name="Gomez Garrido J."/>
        </authorList>
    </citation>
    <scope>NUCLEOTIDE SEQUENCE</scope>
    <source>
        <strain evidence="12">A484AB</strain>
    </source>
</reference>
<evidence type="ECO:0000256" key="2">
    <source>
        <dbReference type="ARBA" id="ARBA00022536"/>
    </source>
</evidence>
<dbReference type="Pfam" id="PF12947">
    <property type="entry name" value="EGF_3"/>
    <property type="match status" value="1"/>
</dbReference>
<proteinExistence type="predicted"/>
<keyword evidence="3" id="KW-0812">Transmembrane</keyword>
<dbReference type="PROSITE" id="PS00010">
    <property type="entry name" value="ASX_HYDROXYL"/>
    <property type="match status" value="1"/>
</dbReference>
<keyword evidence="12" id="KW-0675">Receptor</keyword>
<dbReference type="InterPro" id="IPR000742">
    <property type="entry name" value="EGF"/>
</dbReference>
<dbReference type="InterPro" id="IPR024731">
    <property type="entry name" value="NELL2-like_EGF"/>
</dbReference>
<sequence>MILLKGDFVRSIDKLQHRSRINLAVSKDIDECEEVKCHASATCVNNPGSFVCNCNPGFIGDGVSRCSDNCQIPYLLFSTSSGTFFYNTEESTSSPFMFNNRANALMSFDGMNKRLYFHTANDKITSYNLDGSDLIFEITIVNHNVEFFSVDGRNNLIYYHDSLQDRIFVYNITSGQSASVGALSGVSGMKDMEMDIPNG</sequence>
<dbReference type="PROSITE" id="PS01186">
    <property type="entry name" value="EGF_2"/>
    <property type="match status" value="1"/>
</dbReference>
<dbReference type="SMART" id="SM00179">
    <property type="entry name" value="EGF_CA"/>
    <property type="match status" value="1"/>
</dbReference>
<evidence type="ECO:0000256" key="5">
    <source>
        <dbReference type="ARBA" id="ARBA00022737"/>
    </source>
</evidence>
<evidence type="ECO:0000313" key="13">
    <source>
        <dbReference type="Proteomes" id="UP001152795"/>
    </source>
</evidence>
<keyword evidence="6" id="KW-0106">Calcium</keyword>
<dbReference type="InterPro" id="IPR018097">
    <property type="entry name" value="EGF_Ca-bd_CS"/>
</dbReference>
<dbReference type="CDD" id="cd00054">
    <property type="entry name" value="EGF_CA"/>
    <property type="match status" value="1"/>
</dbReference>
<dbReference type="GO" id="GO:0048731">
    <property type="term" value="P:system development"/>
    <property type="evidence" value="ECO:0007669"/>
    <property type="project" value="UniProtKB-ARBA"/>
</dbReference>
<dbReference type="EMBL" id="CACRXK020003802">
    <property type="protein sequence ID" value="CAB4000304.1"/>
    <property type="molecule type" value="Genomic_DNA"/>
</dbReference>
<keyword evidence="5" id="KW-0677">Repeat</keyword>
<dbReference type="InterPro" id="IPR000152">
    <property type="entry name" value="EGF-type_Asp/Asn_hydroxyl_site"/>
</dbReference>
<comment type="caution">
    <text evidence="12">The sequence shown here is derived from an EMBL/GenBank/DDBJ whole genome shotgun (WGS) entry which is preliminary data.</text>
</comment>
<evidence type="ECO:0000256" key="10">
    <source>
        <dbReference type="ARBA" id="ARBA00023180"/>
    </source>
</evidence>
<evidence type="ECO:0000256" key="3">
    <source>
        <dbReference type="ARBA" id="ARBA00022692"/>
    </source>
</evidence>
<dbReference type="PROSITE" id="PS50026">
    <property type="entry name" value="EGF_3"/>
    <property type="match status" value="1"/>
</dbReference>
<keyword evidence="7" id="KW-1133">Transmembrane helix</keyword>
<dbReference type="GO" id="GO:0005509">
    <property type="term" value="F:calcium ion binding"/>
    <property type="evidence" value="ECO:0007669"/>
    <property type="project" value="InterPro"/>
</dbReference>
<keyword evidence="13" id="KW-1185">Reference proteome</keyword>
<evidence type="ECO:0000256" key="11">
    <source>
        <dbReference type="PROSITE-ProRule" id="PRU00076"/>
    </source>
</evidence>
<protein>
    <submittedName>
        <fullName evidence="12">Low-density lipo receptor-related 2</fullName>
    </submittedName>
</protein>
<keyword evidence="10" id="KW-0325">Glycoprotein</keyword>
<keyword evidence="4" id="KW-0732">Signal</keyword>
<dbReference type="Gene3D" id="2.10.25.10">
    <property type="entry name" value="Laminin"/>
    <property type="match status" value="1"/>
</dbReference>
<dbReference type="GO" id="GO:0048513">
    <property type="term" value="P:animal organ development"/>
    <property type="evidence" value="ECO:0007669"/>
    <property type="project" value="UniProtKB-ARBA"/>
</dbReference>
<name>A0A7D9I9H2_PARCT</name>
<dbReference type="FunFam" id="2.10.25.10:FF:000202">
    <property type="entry name" value="Multiple epidermal growth factor-like domains 8"/>
    <property type="match status" value="1"/>
</dbReference>
<dbReference type="OrthoDB" id="9644116at2759"/>
<dbReference type="SMART" id="SM00181">
    <property type="entry name" value="EGF"/>
    <property type="match status" value="1"/>
</dbReference>
<evidence type="ECO:0000256" key="7">
    <source>
        <dbReference type="ARBA" id="ARBA00022989"/>
    </source>
</evidence>
<dbReference type="PANTHER" id="PTHR24039">
    <property type="entry name" value="FIBRILLIN-RELATED"/>
    <property type="match status" value="1"/>
</dbReference>
<dbReference type="AlphaFoldDB" id="A0A7D9I9H2"/>
<evidence type="ECO:0000256" key="4">
    <source>
        <dbReference type="ARBA" id="ARBA00022729"/>
    </source>
</evidence>
<dbReference type="PROSITE" id="PS01187">
    <property type="entry name" value="EGF_CA"/>
    <property type="match status" value="1"/>
</dbReference>
<dbReference type="InterPro" id="IPR011042">
    <property type="entry name" value="6-blade_b-propeller_TolB-like"/>
</dbReference>